<accession>A0A1G6N174</accession>
<dbReference type="Proteomes" id="UP000199060">
    <property type="component" value="Unassembled WGS sequence"/>
</dbReference>
<organism evidence="1 2">
    <name type="scientific">Algoriphagus faecimaris</name>
    <dbReference type="NCBI Taxonomy" id="686796"/>
    <lineage>
        <taxon>Bacteria</taxon>
        <taxon>Pseudomonadati</taxon>
        <taxon>Bacteroidota</taxon>
        <taxon>Cytophagia</taxon>
        <taxon>Cytophagales</taxon>
        <taxon>Cyclobacteriaceae</taxon>
        <taxon>Algoriphagus</taxon>
    </lineage>
</organism>
<dbReference type="EMBL" id="FNAC01000002">
    <property type="protein sequence ID" value="SDC61588.1"/>
    <property type="molecule type" value="Genomic_DNA"/>
</dbReference>
<dbReference type="SUPFAM" id="SSF158682">
    <property type="entry name" value="TerB-like"/>
    <property type="match status" value="1"/>
</dbReference>
<protein>
    <submittedName>
        <fullName evidence="1">Uncharacterized protein</fullName>
    </submittedName>
</protein>
<keyword evidence="2" id="KW-1185">Reference proteome</keyword>
<dbReference type="STRING" id="686796.SAMN04488104_1002180"/>
<dbReference type="RefSeq" id="WP_087937789.1">
    <property type="nucleotide sequence ID" value="NZ_FNAC01000002.1"/>
</dbReference>
<gene>
    <name evidence="1" type="ORF">SAMN04488104_1002180</name>
</gene>
<dbReference type="OrthoDB" id="1100833at2"/>
<reference evidence="2" key="1">
    <citation type="submission" date="2016-10" db="EMBL/GenBank/DDBJ databases">
        <authorList>
            <person name="Varghese N."/>
            <person name="Submissions S."/>
        </authorList>
    </citation>
    <scope>NUCLEOTIDE SEQUENCE [LARGE SCALE GENOMIC DNA]</scope>
    <source>
        <strain evidence="2">DSM 23095</strain>
    </source>
</reference>
<proteinExistence type="predicted"/>
<name>A0A1G6N174_9BACT</name>
<dbReference type="AlphaFoldDB" id="A0A1G6N174"/>
<evidence type="ECO:0000313" key="1">
    <source>
        <dbReference type="EMBL" id="SDC61588.1"/>
    </source>
</evidence>
<dbReference type="InterPro" id="IPR029024">
    <property type="entry name" value="TerB-like"/>
</dbReference>
<sequence length="259" mass="29087">MYNEQVEKLIELALADGELTEKEKQVLFKKAEAEGIDLDEFEMVLDAKLFEKNQAKKDSPPVSAPKSDKYGDVKKCPSCGSIVQSFSGKCSDCGYEFRDIQSDATINKLFEALMEADNIPKDQFREIHTGDMGGILGGIMGNSYAALDKQKNEERLKKHEELHKEKIHSRKVQIITSFPIPNTKEPLLEFLTLGISKATPIKKGFFSKKTIAEEEHNALVPAWKSKIDQVVFKAKMSLKDDKSLLAEIENMVSQLSSKK</sequence>
<evidence type="ECO:0000313" key="2">
    <source>
        <dbReference type="Proteomes" id="UP000199060"/>
    </source>
</evidence>